<comment type="caution">
    <text evidence="8">The sequence shown here is derived from an EMBL/GenBank/DDBJ whole genome shotgun (WGS) entry which is preliminary data.</text>
</comment>
<organism evidence="8 9">
    <name type="scientific">Luteimonas gilva</name>
    <dbReference type="NCBI Taxonomy" id="2572684"/>
    <lineage>
        <taxon>Bacteria</taxon>
        <taxon>Pseudomonadati</taxon>
        <taxon>Pseudomonadota</taxon>
        <taxon>Gammaproteobacteria</taxon>
        <taxon>Lysobacterales</taxon>
        <taxon>Lysobacteraceae</taxon>
        <taxon>Luteimonas</taxon>
    </lineage>
</organism>
<dbReference type="AlphaFoldDB" id="A0A4V5ZQ91"/>
<keyword evidence="2" id="KW-1003">Cell membrane</keyword>
<feature type="transmembrane region" description="Helical" evidence="6">
    <location>
        <begin position="217"/>
        <end position="250"/>
    </location>
</feature>
<feature type="transmembrane region" description="Helical" evidence="6">
    <location>
        <begin position="149"/>
        <end position="171"/>
    </location>
</feature>
<evidence type="ECO:0000313" key="8">
    <source>
        <dbReference type="EMBL" id="TKR30583.1"/>
    </source>
</evidence>
<comment type="subcellular location">
    <subcellularLocation>
        <location evidence="1">Cell membrane</location>
        <topology evidence="1">Multi-pass membrane protein</topology>
    </subcellularLocation>
</comment>
<feature type="transmembrane region" description="Helical" evidence="6">
    <location>
        <begin position="270"/>
        <end position="288"/>
    </location>
</feature>
<dbReference type="Pfam" id="PF05231">
    <property type="entry name" value="MASE1"/>
    <property type="match status" value="1"/>
</dbReference>
<evidence type="ECO:0000256" key="5">
    <source>
        <dbReference type="ARBA" id="ARBA00023136"/>
    </source>
</evidence>
<evidence type="ECO:0000256" key="6">
    <source>
        <dbReference type="SAM" id="Phobius"/>
    </source>
</evidence>
<evidence type="ECO:0000259" key="7">
    <source>
        <dbReference type="Pfam" id="PF05231"/>
    </source>
</evidence>
<dbReference type="Proteomes" id="UP000308707">
    <property type="component" value="Unassembled WGS sequence"/>
</dbReference>
<feature type="transmembrane region" description="Helical" evidence="6">
    <location>
        <begin position="55"/>
        <end position="72"/>
    </location>
</feature>
<feature type="transmembrane region" description="Helical" evidence="6">
    <location>
        <begin position="84"/>
        <end position="102"/>
    </location>
</feature>
<feature type="transmembrane region" description="Helical" evidence="6">
    <location>
        <begin position="183"/>
        <end position="205"/>
    </location>
</feature>
<evidence type="ECO:0000313" key="9">
    <source>
        <dbReference type="Proteomes" id="UP000308707"/>
    </source>
</evidence>
<accession>A0A4V5ZQ91</accession>
<evidence type="ECO:0000256" key="4">
    <source>
        <dbReference type="ARBA" id="ARBA00022989"/>
    </source>
</evidence>
<feature type="domain" description="MASE1" evidence="7">
    <location>
        <begin position="16"/>
        <end position="287"/>
    </location>
</feature>
<dbReference type="OrthoDB" id="6876341at2"/>
<name>A0A4V5ZQ91_9GAMM</name>
<keyword evidence="3 6" id="KW-0812">Transmembrane</keyword>
<feature type="transmembrane region" description="Helical" evidence="6">
    <location>
        <begin position="12"/>
        <end position="35"/>
    </location>
</feature>
<dbReference type="EMBL" id="SZUA01000002">
    <property type="protein sequence ID" value="TKR30583.1"/>
    <property type="molecule type" value="Genomic_DNA"/>
</dbReference>
<evidence type="ECO:0000256" key="3">
    <source>
        <dbReference type="ARBA" id="ARBA00022692"/>
    </source>
</evidence>
<reference evidence="8 9" key="1">
    <citation type="submission" date="2019-04" db="EMBL/GenBank/DDBJ databases">
        <title>Reference strain of H23.</title>
        <authorList>
            <person name="Luo X."/>
        </authorList>
    </citation>
    <scope>NUCLEOTIDE SEQUENCE [LARGE SCALE GENOMIC DNA]</scope>
    <source>
        <strain evidence="8 9">H23</strain>
    </source>
</reference>
<keyword evidence="5 6" id="KW-0472">Membrane</keyword>
<keyword evidence="4 6" id="KW-1133">Transmembrane helix</keyword>
<gene>
    <name evidence="8" type="ORF">FCE95_10755</name>
</gene>
<dbReference type="GO" id="GO:0005886">
    <property type="term" value="C:plasma membrane"/>
    <property type="evidence" value="ECO:0007669"/>
    <property type="project" value="UniProtKB-SubCell"/>
</dbReference>
<proteinExistence type="predicted"/>
<sequence length="518" mass="56808">MFKLFTRADAELRWLLGIGIAAAYAVCFLLLRGYSQDQWYLPAGLRVAVLLLFPYRYWPYLILGDVAAVLCYRTKLIPEHGMGWVVVSTVTMMPAAALVVYAHKRRIEAGRLHWYPSLTLLSALSVSAVNAVSGYFLATGLEPFKLENALRLVIGNYLGILVLTPLGVLYRSGNAVAPLSPNFWPNAIGAFAAVAALFAVAAAWPSLLPAHQHGLKMLMLIPAVALALLHGWRGVAVGVAMVDLAIGLFTMQSPAIVGEYDQDVFLTQRGFAMSATVLFGFCALITQWRPTGRHDNHRQQAIAIARSSLAASERELERRTQELTELGDSVRESYSHAARSLREHGHHEAAMAIQSDGVQRAREIRNQLTLLYPVEIRSVGLYGALGSGMIADIWRRNGKVVRSLRGDAGALSFDLQLAAYRTICDLVSLLQQTGHPHLALRVRCGQSGRWSYLAATITSADSDGAPFNHEFAMLETGYIASRVLAYGGVVHRREHRIAFMMREALGARASPIGFSWSV</sequence>
<evidence type="ECO:0000256" key="2">
    <source>
        <dbReference type="ARBA" id="ARBA00022475"/>
    </source>
</evidence>
<feature type="transmembrane region" description="Helical" evidence="6">
    <location>
        <begin position="114"/>
        <end position="137"/>
    </location>
</feature>
<keyword evidence="9" id="KW-1185">Reference proteome</keyword>
<evidence type="ECO:0000256" key="1">
    <source>
        <dbReference type="ARBA" id="ARBA00004651"/>
    </source>
</evidence>
<protein>
    <recommendedName>
        <fullName evidence="7">MASE1 domain-containing protein</fullName>
    </recommendedName>
</protein>
<dbReference type="InterPro" id="IPR007895">
    <property type="entry name" value="MASE1"/>
</dbReference>